<feature type="non-terminal residue" evidence="1">
    <location>
        <position position="1"/>
    </location>
</feature>
<accession>A0ACA9S9R6</accession>
<dbReference type="EMBL" id="CAJVQC010101061">
    <property type="protein sequence ID" value="CAG8831284.1"/>
    <property type="molecule type" value="Genomic_DNA"/>
</dbReference>
<evidence type="ECO:0000313" key="2">
    <source>
        <dbReference type="Proteomes" id="UP000789920"/>
    </source>
</evidence>
<name>A0ACA9S9R6_9GLOM</name>
<reference evidence="1" key="1">
    <citation type="submission" date="2021-06" db="EMBL/GenBank/DDBJ databases">
        <authorList>
            <person name="Kallberg Y."/>
            <person name="Tangrot J."/>
            <person name="Rosling A."/>
        </authorList>
    </citation>
    <scope>NUCLEOTIDE SEQUENCE</scope>
    <source>
        <strain evidence="1">MA461A</strain>
    </source>
</reference>
<protein>
    <submittedName>
        <fullName evidence="1">30620_t:CDS:1</fullName>
    </submittedName>
</protein>
<evidence type="ECO:0000313" key="1">
    <source>
        <dbReference type="EMBL" id="CAG8831284.1"/>
    </source>
</evidence>
<comment type="caution">
    <text evidence="1">The sequence shown here is derived from an EMBL/GenBank/DDBJ whole genome shotgun (WGS) entry which is preliminary data.</text>
</comment>
<keyword evidence="2" id="KW-1185">Reference proteome</keyword>
<feature type="non-terminal residue" evidence="1">
    <location>
        <position position="176"/>
    </location>
</feature>
<proteinExistence type="predicted"/>
<organism evidence="1 2">
    <name type="scientific">Racocetra persica</name>
    <dbReference type="NCBI Taxonomy" id="160502"/>
    <lineage>
        <taxon>Eukaryota</taxon>
        <taxon>Fungi</taxon>
        <taxon>Fungi incertae sedis</taxon>
        <taxon>Mucoromycota</taxon>
        <taxon>Glomeromycotina</taxon>
        <taxon>Glomeromycetes</taxon>
        <taxon>Diversisporales</taxon>
        <taxon>Gigasporaceae</taxon>
        <taxon>Racocetra</taxon>
    </lineage>
</organism>
<gene>
    <name evidence="1" type="ORF">RPERSI_LOCUS28085</name>
</gene>
<dbReference type="Proteomes" id="UP000789920">
    <property type="component" value="Unassembled WGS sequence"/>
</dbReference>
<sequence length="176" mass="20325">NKKHPFEDEFVASVDTVNNWWESIDLKKNEDIKSLAIKLHSISPHNAACERVFSVLGWYFRKRRTRLSLDHLEIMAQMHSFLVENIKSELNYVNPNLCKEDFMSIFNKIASSMEDGSDLFSEEDSFLFLEELSKQIEEDVVELSELNDFVAENSTNLVVENLINLSSKLETNESSA</sequence>